<evidence type="ECO:0008006" key="3">
    <source>
        <dbReference type="Google" id="ProtNLM"/>
    </source>
</evidence>
<organism evidence="2">
    <name type="scientific">Methanococcus maripaludis (strain C6 / ATCC BAA-1332)</name>
    <dbReference type="NCBI Taxonomy" id="444158"/>
    <lineage>
        <taxon>Archaea</taxon>
        <taxon>Methanobacteriati</taxon>
        <taxon>Methanobacteriota</taxon>
        <taxon>Methanomada group</taxon>
        <taxon>Methanococci</taxon>
        <taxon>Methanococcales</taxon>
        <taxon>Methanococcaceae</taxon>
        <taxon>Methanococcus</taxon>
    </lineage>
</organism>
<dbReference type="KEGG" id="mmx:MmarC6_1374"/>
<dbReference type="EMBL" id="CP000867">
    <property type="protein sequence ID" value="ABX02187.1"/>
    <property type="molecule type" value="Genomic_DNA"/>
</dbReference>
<dbReference type="HOGENOM" id="CLU_1514629_0_0_2"/>
<reference evidence="2" key="1">
    <citation type="submission" date="2007-10" db="EMBL/GenBank/DDBJ databases">
        <title>Complete sequence of Methanococcus maripaludis C6.</title>
        <authorList>
            <consortium name="US DOE Joint Genome Institute"/>
            <person name="Copeland A."/>
            <person name="Lucas S."/>
            <person name="Lapidus A."/>
            <person name="Barry K."/>
            <person name="Glavina del Rio T."/>
            <person name="Dalin E."/>
            <person name="Tice H."/>
            <person name="Pitluck S."/>
            <person name="Clum A."/>
            <person name="Schmutz J."/>
            <person name="Larimer F."/>
            <person name="Land M."/>
            <person name="Hauser L."/>
            <person name="Kyrpides N."/>
            <person name="Mikhailova N."/>
            <person name="Sieprawska-Lupa M."/>
            <person name="Whitman W.B."/>
            <person name="Richardson P."/>
        </authorList>
    </citation>
    <scope>NUCLEOTIDE SEQUENCE [LARGE SCALE GENOMIC DNA]</scope>
    <source>
        <strain evidence="2">C6</strain>
    </source>
</reference>
<sequence length="178" mass="20249">MQLNVSLSDLKRHAKTTPSAFISLIICLVFTAWSLYVSRNIWILIMAIPFILGLTLIPIKISQMNKELSDQLLPEYVHYAEEYKISEITKDSLNQRVKVIGKLDKVIYGISTKPTIRIKDDTGEIFSNLISPVPEGIKKGDIIELYGIVAKHYKFFGIMGIPNLWKPKIYGIGIRKIQ</sequence>
<feature type="transmembrane region" description="Helical" evidence="1">
    <location>
        <begin position="20"/>
        <end position="36"/>
    </location>
</feature>
<name>A9AA14_METM6</name>
<accession>A9AA14</accession>
<keyword evidence="1" id="KW-0812">Transmembrane</keyword>
<evidence type="ECO:0000313" key="2">
    <source>
        <dbReference type="EMBL" id="ABX02187.1"/>
    </source>
</evidence>
<keyword evidence="1" id="KW-0472">Membrane</keyword>
<keyword evidence="1" id="KW-1133">Transmembrane helix</keyword>
<dbReference type="eggNOG" id="arCOG05116">
    <property type="taxonomic scope" value="Archaea"/>
</dbReference>
<dbReference type="STRING" id="444158.MmarC6_1374"/>
<proteinExistence type="predicted"/>
<protein>
    <recommendedName>
        <fullName evidence="3">Nucleic acid binding OB-fold tRNA/helicase-type</fullName>
    </recommendedName>
</protein>
<evidence type="ECO:0000256" key="1">
    <source>
        <dbReference type="SAM" id="Phobius"/>
    </source>
</evidence>
<gene>
    <name evidence="2" type="ordered locus">MmarC6_1374</name>
</gene>
<feature type="transmembrane region" description="Helical" evidence="1">
    <location>
        <begin position="42"/>
        <end position="59"/>
    </location>
</feature>
<dbReference type="OrthoDB" id="61091at2157"/>
<dbReference type="AlphaFoldDB" id="A9AA14"/>